<name>A0AA38XLU5_9EURO</name>
<feature type="region of interest" description="Disordered" evidence="1">
    <location>
        <begin position="1"/>
        <end position="35"/>
    </location>
</feature>
<accession>A0AA38XLU5</accession>
<sequence>MAPKDTVHQRHGTGKTFCSSDRKQPTRSSPSQTQTRRLAYQLGLISKSKIEREASKTAPRLNKLVGHATIFDNAAKVIMQHINDSITELDRVDPISMDGEMYEEGRWFDGLGGHEISIGNEAVVTQIPIEPATNGSFNGYGQLKRTEDRHIEISTTVPGVEDGDDWDMEAELAMESIDVYSYLNREHWIDPYCKIGEGKGRQEWELSNACSRPVASSTLPQKSRDDDFLLWSQQPRVLSVKQADSLFIYAFG</sequence>
<evidence type="ECO:0000313" key="2">
    <source>
        <dbReference type="EMBL" id="KAJ9615455.1"/>
    </source>
</evidence>
<dbReference type="Proteomes" id="UP001172673">
    <property type="component" value="Unassembled WGS sequence"/>
</dbReference>
<evidence type="ECO:0000313" key="3">
    <source>
        <dbReference type="Proteomes" id="UP001172673"/>
    </source>
</evidence>
<proteinExistence type="predicted"/>
<organism evidence="2 3">
    <name type="scientific">Cladophialophora chaetospira</name>
    <dbReference type="NCBI Taxonomy" id="386627"/>
    <lineage>
        <taxon>Eukaryota</taxon>
        <taxon>Fungi</taxon>
        <taxon>Dikarya</taxon>
        <taxon>Ascomycota</taxon>
        <taxon>Pezizomycotina</taxon>
        <taxon>Eurotiomycetes</taxon>
        <taxon>Chaetothyriomycetidae</taxon>
        <taxon>Chaetothyriales</taxon>
        <taxon>Herpotrichiellaceae</taxon>
        <taxon>Cladophialophora</taxon>
    </lineage>
</organism>
<gene>
    <name evidence="2" type="ORF">H2200_001530</name>
</gene>
<evidence type="ECO:0000256" key="1">
    <source>
        <dbReference type="SAM" id="MobiDB-lite"/>
    </source>
</evidence>
<protein>
    <submittedName>
        <fullName evidence="2">Uncharacterized protein</fullName>
    </submittedName>
</protein>
<dbReference type="EMBL" id="JAPDRK010000002">
    <property type="protein sequence ID" value="KAJ9615455.1"/>
    <property type="molecule type" value="Genomic_DNA"/>
</dbReference>
<feature type="compositionally biased region" description="Polar residues" evidence="1">
    <location>
        <begin position="26"/>
        <end position="35"/>
    </location>
</feature>
<dbReference type="AlphaFoldDB" id="A0AA38XLU5"/>
<keyword evidence="3" id="KW-1185">Reference proteome</keyword>
<comment type="caution">
    <text evidence="2">The sequence shown here is derived from an EMBL/GenBank/DDBJ whole genome shotgun (WGS) entry which is preliminary data.</text>
</comment>
<reference evidence="2" key="1">
    <citation type="submission" date="2022-10" db="EMBL/GenBank/DDBJ databases">
        <title>Culturing micro-colonial fungi from biological soil crusts in the Mojave desert and describing Neophaeococcomyces mojavensis, and introducing the new genera and species Taxawa tesnikishii.</title>
        <authorList>
            <person name="Kurbessoian T."/>
            <person name="Stajich J.E."/>
        </authorList>
    </citation>
    <scope>NUCLEOTIDE SEQUENCE</scope>
    <source>
        <strain evidence="2">TK_41</strain>
    </source>
</reference>